<gene>
    <name evidence="8" type="ORF">AKAW2_61029A</name>
</gene>
<dbReference type="GeneID" id="64964086"/>
<evidence type="ECO:0000313" key="9">
    <source>
        <dbReference type="Proteomes" id="UP000661280"/>
    </source>
</evidence>
<reference evidence="8" key="2">
    <citation type="submission" date="2021-02" db="EMBL/GenBank/DDBJ databases">
        <title>Aspergillus luchuensis mut. kawachii IFO 4304 genome sequence.</title>
        <authorList>
            <person name="Mori K."/>
            <person name="Kadooka C."/>
            <person name="Goto M."/>
            <person name="Futagami T."/>
        </authorList>
    </citation>
    <scope>NUCLEOTIDE SEQUENCE</scope>
    <source>
        <strain evidence="8">IFO 4308</strain>
    </source>
</reference>
<evidence type="ECO:0000256" key="7">
    <source>
        <dbReference type="SAM" id="MobiDB-lite"/>
    </source>
</evidence>
<sequence>MGRQQSKRASSADMPEDDDVLSPISCEVCRQRKCKCDRRLYAETPTFVSPPFIGAFWSLTCPCSPYCSQCSNESSKCKYPESGKRGLPLGYLNQLEQRLAETESALYGALMTLSSMGPTTTLLQATTKTDSLQKSKAARMDEWSRLPLRGWPDIYHWKASMCDQFTLNQSQEVPLVDHSTASHAISASPAATTIHSHSPQGELETPGPASFAWHPGGNVNMGSPYNAYLRPPGMVSSPTYLRDPAPGPAETIVNPFPDFSTATVTGNSGKEDEHSTMADELSKSKPSIYF</sequence>
<dbReference type="PANTHER" id="PTHR31313:SF86">
    <property type="entry name" value="ZN(2)-C6 FUNGAL-TYPE DOMAIN-CONTAINING PROTEIN"/>
    <property type="match status" value="1"/>
</dbReference>
<name>A0A7R7WHD3_ASPKA</name>
<evidence type="ECO:0000256" key="1">
    <source>
        <dbReference type="ARBA" id="ARBA00022723"/>
    </source>
</evidence>
<evidence type="ECO:0000256" key="2">
    <source>
        <dbReference type="ARBA" id="ARBA00022833"/>
    </source>
</evidence>
<dbReference type="InterPro" id="IPR036864">
    <property type="entry name" value="Zn2-C6_fun-type_DNA-bd_sf"/>
</dbReference>
<dbReference type="GO" id="GO:0000981">
    <property type="term" value="F:DNA-binding transcription factor activity, RNA polymerase II-specific"/>
    <property type="evidence" value="ECO:0007669"/>
    <property type="project" value="InterPro"/>
</dbReference>
<evidence type="ECO:0000313" key="8">
    <source>
        <dbReference type="EMBL" id="BCS02765.1"/>
    </source>
</evidence>
<dbReference type="KEGG" id="aluc:AKAW2_61029A"/>
<dbReference type="OrthoDB" id="3862662at2759"/>
<keyword evidence="6" id="KW-0539">Nucleus</keyword>
<dbReference type="InterPro" id="IPR051615">
    <property type="entry name" value="Transcr_Regulatory_Elem"/>
</dbReference>
<accession>A0A7R7WHD3</accession>
<proteinExistence type="predicted"/>
<organism evidence="8 9">
    <name type="scientific">Aspergillus kawachii</name>
    <name type="common">White koji mold</name>
    <name type="synonym">Aspergillus awamori var. kawachi</name>
    <dbReference type="NCBI Taxonomy" id="1069201"/>
    <lineage>
        <taxon>Eukaryota</taxon>
        <taxon>Fungi</taxon>
        <taxon>Dikarya</taxon>
        <taxon>Ascomycota</taxon>
        <taxon>Pezizomycotina</taxon>
        <taxon>Eurotiomycetes</taxon>
        <taxon>Eurotiomycetidae</taxon>
        <taxon>Eurotiales</taxon>
        <taxon>Aspergillaceae</taxon>
        <taxon>Aspergillus</taxon>
        <taxon>Aspergillus subgen. Circumdati</taxon>
    </lineage>
</organism>
<keyword evidence="3" id="KW-0805">Transcription regulation</keyword>
<evidence type="ECO:0000256" key="3">
    <source>
        <dbReference type="ARBA" id="ARBA00023015"/>
    </source>
</evidence>
<evidence type="ECO:0000256" key="4">
    <source>
        <dbReference type="ARBA" id="ARBA00023125"/>
    </source>
</evidence>
<keyword evidence="1" id="KW-0479">Metal-binding</keyword>
<evidence type="ECO:0000256" key="6">
    <source>
        <dbReference type="ARBA" id="ARBA00023242"/>
    </source>
</evidence>
<keyword evidence="5" id="KW-0804">Transcription</keyword>
<protein>
    <recommendedName>
        <fullName evidence="10">Zn(2)-C6 fungal-type domain-containing protein</fullName>
    </recommendedName>
</protein>
<keyword evidence="9" id="KW-1185">Reference proteome</keyword>
<feature type="region of interest" description="Disordered" evidence="7">
    <location>
        <begin position="247"/>
        <end position="290"/>
    </location>
</feature>
<dbReference type="AlphaFoldDB" id="A0A7R7WHD3"/>
<dbReference type="PANTHER" id="PTHR31313">
    <property type="entry name" value="TY1 ENHANCER ACTIVATOR"/>
    <property type="match status" value="1"/>
</dbReference>
<reference evidence="8" key="1">
    <citation type="submission" date="2021-01" db="EMBL/GenBank/DDBJ databases">
        <authorList>
            <consortium name="Aspergillus luchuensis mut. kawachii IFO 4304 genome sequencing consortium"/>
            <person name="Kazuki M."/>
            <person name="Futagami T."/>
        </authorList>
    </citation>
    <scope>NUCLEOTIDE SEQUENCE</scope>
    <source>
        <strain evidence="8">IFO 4308</strain>
    </source>
</reference>
<dbReference type="Proteomes" id="UP000661280">
    <property type="component" value="Chromosome 6"/>
</dbReference>
<dbReference type="GO" id="GO:0008270">
    <property type="term" value="F:zinc ion binding"/>
    <property type="evidence" value="ECO:0007669"/>
    <property type="project" value="InterPro"/>
</dbReference>
<keyword evidence="2" id="KW-0862">Zinc</keyword>
<feature type="compositionally biased region" description="Basic and acidic residues" evidence="7">
    <location>
        <begin position="269"/>
        <end position="283"/>
    </location>
</feature>
<evidence type="ECO:0000256" key="5">
    <source>
        <dbReference type="ARBA" id="ARBA00023163"/>
    </source>
</evidence>
<dbReference type="GO" id="GO:0003677">
    <property type="term" value="F:DNA binding"/>
    <property type="evidence" value="ECO:0007669"/>
    <property type="project" value="UniProtKB-KW"/>
</dbReference>
<dbReference type="RefSeq" id="XP_041546527.1">
    <property type="nucleotide sequence ID" value="XM_041693220.1"/>
</dbReference>
<dbReference type="EMBL" id="AP024430">
    <property type="protein sequence ID" value="BCS02765.1"/>
    <property type="molecule type" value="Genomic_DNA"/>
</dbReference>
<keyword evidence="4" id="KW-0238">DNA-binding</keyword>
<evidence type="ECO:0008006" key="10">
    <source>
        <dbReference type="Google" id="ProtNLM"/>
    </source>
</evidence>
<dbReference type="Gene3D" id="4.10.240.10">
    <property type="entry name" value="Zn(2)-C6 fungal-type DNA-binding domain"/>
    <property type="match status" value="1"/>
</dbReference>